<keyword evidence="2" id="KW-1185">Reference proteome</keyword>
<name>A0A4U5N1B5_STECR</name>
<evidence type="ECO:0000313" key="2">
    <source>
        <dbReference type="Proteomes" id="UP000298663"/>
    </source>
</evidence>
<gene>
    <name evidence="1" type="ORF">L596_017206</name>
</gene>
<accession>A0A4U5N1B5</accession>
<dbReference type="EMBL" id="AZBU02000005">
    <property type="protein sequence ID" value="TKR75994.1"/>
    <property type="molecule type" value="Genomic_DNA"/>
</dbReference>
<reference evidence="1 2" key="1">
    <citation type="journal article" date="2015" name="Genome Biol.">
        <title>Comparative genomics of Steinernema reveals deeply conserved gene regulatory networks.</title>
        <authorList>
            <person name="Dillman A.R."/>
            <person name="Macchietto M."/>
            <person name="Porter C.F."/>
            <person name="Rogers A."/>
            <person name="Williams B."/>
            <person name="Antoshechkin I."/>
            <person name="Lee M.M."/>
            <person name="Goodwin Z."/>
            <person name="Lu X."/>
            <person name="Lewis E.E."/>
            <person name="Goodrich-Blair H."/>
            <person name="Stock S.P."/>
            <person name="Adams B.J."/>
            <person name="Sternberg P.W."/>
            <person name="Mortazavi A."/>
        </authorList>
    </citation>
    <scope>NUCLEOTIDE SEQUENCE [LARGE SCALE GENOMIC DNA]</scope>
    <source>
        <strain evidence="1 2">ALL</strain>
    </source>
</reference>
<organism evidence="1 2">
    <name type="scientific">Steinernema carpocapsae</name>
    <name type="common">Entomopathogenic nematode</name>
    <dbReference type="NCBI Taxonomy" id="34508"/>
    <lineage>
        <taxon>Eukaryota</taxon>
        <taxon>Metazoa</taxon>
        <taxon>Ecdysozoa</taxon>
        <taxon>Nematoda</taxon>
        <taxon>Chromadorea</taxon>
        <taxon>Rhabditida</taxon>
        <taxon>Tylenchina</taxon>
        <taxon>Panagrolaimomorpha</taxon>
        <taxon>Strongyloidoidea</taxon>
        <taxon>Steinernematidae</taxon>
        <taxon>Steinernema</taxon>
    </lineage>
</organism>
<comment type="caution">
    <text evidence="1">The sequence shown here is derived from an EMBL/GenBank/DDBJ whole genome shotgun (WGS) entry which is preliminary data.</text>
</comment>
<sequence>MLRMATTTRASNEGHSCDKEREANLRLLISYKSWCDDVYESSLMLTLHTSHCVPEVSKQIGAWERGQAVM</sequence>
<proteinExistence type="predicted"/>
<reference evidence="1 2" key="2">
    <citation type="journal article" date="2019" name="G3 (Bethesda)">
        <title>Hybrid Assembly of the Genome of the Entomopathogenic Nematode Steinernema carpocapsae Identifies the X-Chromosome.</title>
        <authorList>
            <person name="Serra L."/>
            <person name="Macchietto M."/>
            <person name="Macias-Munoz A."/>
            <person name="McGill C.J."/>
            <person name="Rodriguez I.M."/>
            <person name="Rodriguez B."/>
            <person name="Murad R."/>
            <person name="Mortazavi A."/>
        </authorList>
    </citation>
    <scope>NUCLEOTIDE SEQUENCE [LARGE SCALE GENOMIC DNA]</scope>
    <source>
        <strain evidence="1 2">ALL</strain>
    </source>
</reference>
<dbReference type="AlphaFoldDB" id="A0A4U5N1B5"/>
<dbReference type="OrthoDB" id="10003330at2759"/>
<protein>
    <submittedName>
        <fullName evidence="1">Uncharacterized protein</fullName>
    </submittedName>
</protein>
<dbReference type="Proteomes" id="UP000298663">
    <property type="component" value="Unassembled WGS sequence"/>
</dbReference>
<evidence type="ECO:0000313" key="1">
    <source>
        <dbReference type="EMBL" id="TKR75994.1"/>
    </source>
</evidence>